<dbReference type="PANTHER" id="PTHR10434">
    <property type="entry name" value="1-ACYL-SN-GLYCEROL-3-PHOSPHATE ACYLTRANSFERASE"/>
    <property type="match status" value="1"/>
</dbReference>
<evidence type="ECO:0000256" key="1">
    <source>
        <dbReference type="ARBA" id="ARBA00022679"/>
    </source>
</evidence>
<dbReference type="SMART" id="SM00563">
    <property type="entry name" value="PlsC"/>
    <property type="match status" value="1"/>
</dbReference>
<gene>
    <name evidence="4" type="ORF">FB556_1053</name>
</gene>
<dbReference type="Pfam" id="PF01553">
    <property type="entry name" value="Acyltransferase"/>
    <property type="match status" value="1"/>
</dbReference>
<dbReference type="SUPFAM" id="SSF69593">
    <property type="entry name" value="Glycerol-3-phosphate (1)-acyltransferase"/>
    <property type="match status" value="1"/>
</dbReference>
<dbReference type="EMBL" id="VFOU01000002">
    <property type="protein sequence ID" value="TQL72403.1"/>
    <property type="molecule type" value="Genomic_DNA"/>
</dbReference>
<evidence type="ECO:0000313" key="4">
    <source>
        <dbReference type="EMBL" id="TQL72403.1"/>
    </source>
</evidence>
<dbReference type="CDD" id="cd07989">
    <property type="entry name" value="LPLAT_AGPAT-like"/>
    <property type="match status" value="1"/>
</dbReference>
<dbReference type="GO" id="GO:0003841">
    <property type="term" value="F:1-acylglycerol-3-phosphate O-acyltransferase activity"/>
    <property type="evidence" value="ECO:0007669"/>
    <property type="project" value="TreeGrafter"/>
</dbReference>
<accession>A0A543AIK0</accession>
<reference evidence="4 5" key="1">
    <citation type="submission" date="2019-06" db="EMBL/GenBank/DDBJ databases">
        <title>Sequencing the genomes of 1000 actinobacteria strains.</title>
        <authorList>
            <person name="Klenk H.-P."/>
        </authorList>
    </citation>
    <scope>NUCLEOTIDE SEQUENCE [LARGE SCALE GENOMIC DNA]</scope>
    <source>
        <strain evidence="4 5">DSM 24083</strain>
    </source>
</reference>
<dbReference type="Proteomes" id="UP000319746">
    <property type="component" value="Unassembled WGS sequence"/>
</dbReference>
<evidence type="ECO:0000256" key="2">
    <source>
        <dbReference type="ARBA" id="ARBA00023315"/>
    </source>
</evidence>
<comment type="caution">
    <text evidence="4">The sequence shown here is derived from an EMBL/GenBank/DDBJ whole genome shotgun (WGS) entry which is preliminary data.</text>
</comment>
<organism evidence="4 5">
    <name type="scientific">Enteractinococcus coprophilus</name>
    <dbReference type="NCBI Taxonomy" id="1027633"/>
    <lineage>
        <taxon>Bacteria</taxon>
        <taxon>Bacillati</taxon>
        <taxon>Actinomycetota</taxon>
        <taxon>Actinomycetes</taxon>
        <taxon>Micrococcales</taxon>
        <taxon>Micrococcaceae</taxon>
    </lineage>
</organism>
<keyword evidence="2 4" id="KW-0012">Acyltransferase</keyword>
<keyword evidence="1 4" id="KW-0808">Transferase</keyword>
<dbReference type="PANTHER" id="PTHR10434:SF55">
    <property type="entry name" value="POSSIBLE ACYLTRANSFERASE"/>
    <property type="match status" value="1"/>
</dbReference>
<proteinExistence type="predicted"/>
<dbReference type="RefSeq" id="WP_246057222.1">
    <property type="nucleotide sequence ID" value="NZ_BAABAN010000018.1"/>
</dbReference>
<evidence type="ECO:0000259" key="3">
    <source>
        <dbReference type="SMART" id="SM00563"/>
    </source>
</evidence>
<dbReference type="AlphaFoldDB" id="A0A543AIK0"/>
<keyword evidence="5" id="KW-1185">Reference proteome</keyword>
<sequence length="235" mass="26068">MSYSLGQRAVYASAASIVLPMNMLLMRRDWQGQENLPDTGMILAANHISHLDPLYVGHMVYTSGRIPHFLAKKELFDLPIIGRSLYWMKQIPVDRAGRSIDSLKMAEEVLAENGVIVIYPEGTTTKDPDMWPMIGRLGMIRLALSTGAPVIPVGQWGVHETLPKGAKVPKVFPRRTSAIRVGTESDLAWLRDLEQPTAKDLGAATDQVMGEITDLMAPLRGETPPEKRFNPAQQR</sequence>
<name>A0A543AIK0_9MICC</name>
<evidence type="ECO:0000313" key="5">
    <source>
        <dbReference type="Proteomes" id="UP000319746"/>
    </source>
</evidence>
<dbReference type="GO" id="GO:0005886">
    <property type="term" value="C:plasma membrane"/>
    <property type="evidence" value="ECO:0007669"/>
    <property type="project" value="TreeGrafter"/>
</dbReference>
<protein>
    <submittedName>
        <fullName evidence="4">1-acyl-sn-glycerol-3-phosphate acyltransferase</fullName>
    </submittedName>
</protein>
<dbReference type="GO" id="GO:0006654">
    <property type="term" value="P:phosphatidic acid biosynthetic process"/>
    <property type="evidence" value="ECO:0007669"/>
    <property type="project" value="TreeGrafter"/>
</dbReference>
<feature type="domain" description="Phospholipid/glycerol acyltransferase" evidence="3">
    <location>
        <begin position="41"/>
        <end position="158"/>
    </location>
</feature>
<dbReference type="InterPro" id="IPR002123">
    <property type="entry name" value="Plipid/glycerol_acylTrfase"/>
</dbReference>